<comment type="similarity">
    <text evidence="7 10">Belongs to the fluoride channel Fluc/FEX (TC 1.A.43) family.</text>
</comment>
<dbReference type="AlphaFoldDB" id="A0A1H8H0U8"/>
<dbReference type="PANTHER" id="PTHR28259">
    <property type="entry name" value="FLUORIDE EXPORT PROTEIN 1-RELATED"/>
    <property type="match status" value="1"/>
</dbReference>
<keyword evidence="2 10" id="KW-1003">Cell membrane</keyword>
<dbReference type="NCBIfam" id="TIGR00494">
    <property type="entry name" value="crcB"/>
    <property type="match status" value="1"/>
</dbReference>
<gene>
    <name evidence="10" type="primary">fluC</name>
    <name evidence="10" type="synonym">crcB</name>
    <name evidence="11" type="ORF">SAMN05192533_11442</name>
</gene>
<dbReference type="GO" id="GO:0062054">
    <property type="term" value="F:fluoride channel activity"/>
    <property type="evidence" value="ECO:0007669"/>
    <property type="project" value="UniProtKB-UniRule"/>
</dbReference>
<evidence type="ECO:0000256" key="1">
    <source>
        <dbReference type="ARBA" id="ARBA00004651"/>
    </source>
</evidence>
<evidence type="ECO:0000256" key="8">
    <source>
        <dbReference type="ARBA" id="ARBA00035585"/>
    </source>
</evidence>
<dbReference type="EMBL" id="FOBW01000014">
    <property type="protein sequence ID" value="SEN49650.1"/>
    <property type="molecule type" value="Genomic_DNA"/>
</dbReference>
<keyword evidence="10" id="KW-0813">Transport</keyword>
<keyword evidence="5 10" id="KW-0472">Membrane</keyword>
<evidence type="ECO:0000313" key="12">
    <source>
        <dbReference type="Proteomes" id="UP000198553"/>
    </source>
</evidence>
<dbReference type="Pfam" id="PF02537">
    <property type="entry name" value="CRCB"/>
    <property type="match status" value="1"/>
</dbReference>
<comment type="subcellular location">
    <subcellularLocation>
        <location evidence="1 10">Cell membrane</location>
        <topology evidence="1 10">Multi-pass membrane protein</topology>
    </subcellularLocation>
</comment>
<feature type="transmembrane region" description="Helical" evidence="10">
    <location>
        <begin position="63"/>
        <end position="83"/>
    </location>
</feature>
<name>A0A1H8H0U8_9BACI</name>
<dbReference type="STRING" id="930146.SAMN05192533_11442"/>
<evidence type="ECO:0000256" key="7">
    <source>
        <dbReference type="ARBA" id="ARBA00035120"/>
    </source>
</evidence>
<comment type="activity regulation">
    <text evidence="10">Na(+) is not transported, but it plays an essential structural role and its presence is essential for fluoride channel function.</text>
</comment>
<keyword evidence="10" id="KW-0406">Ion transport</keyword>
<keyword evidence="4 10" id="KW-1133">Transmembrane helix</keyword>
<reference evidence="12" key="1">
    <citation type="submission" date="2016-10" db="EMBL/GenBank/DDBJ databases">
        <authorList>
            <person name="Varghese N."/>
            <person name="Submissions S."/>
        </authorList>
    </citation>
    <scope>NUCLEOTIDE SEQUENCE [LARGE SCALE GENOMIC DNA]</scope>
    <source>
        <strain evidence="12">B48,IBRC-M 10115,DSM 25386,CECT 8001</strain>
    </source>
</reference>
<feature type="binding site" evidence="10">
    <location>
        <position position="74"/>
    </location>
    <ligand>
        <name>Na(+)</name>
        <dbReference type="ChEBI" id="CHEBI:29101"/>
        <note>structural</note>
    </ligand>
</feature>
<comment type="catalytic activity">
    <reaction evidence="8">
        <text>fluoride(in) = fluoride(out)</text>
        <dbReference type="Rhea" id="RHEA:76159"/>
        <dbReference type="ChEBI" id="CHEBI:17051"/>
    </reaction>
    <physiologicalReaction direction="left-to-right" evidence="8">
        <dbReference type="Rhea" id="RHEA:76160"/>
    </physiologicalReaction>
</comment>
<evidence type="ECO:0000256" key="2">
    <source>
        <dbReference type="ARBA" id="ARBA00022475"/>
    </source>
</evidence>
<dbReference type="InterPro" id="IPR003691">
    <property type="entry name" value="FluC"/>
</dbReference>
<keyword evidence="10" id="KW-0915">Sodium</keyword>
<keyword evidence="12" id="KW-1185">Reference proteome</keyword>
<dbReference type="RefSeq" id="WP_342028083.1">
    <property type="nucleotide sequence ID" value="NZ_FOBW01000014.1"/>
</dbReference>
<feature type="transmembrane region" description="Helical" evidence="10">
    <location>
        <begin position="95"/>
        <end position="118"/>
    </location>
</feature>
<evidence type="ECO:0000256" key="9">
    <source>
        <dbReference type="ARBA" id="ARBA00049940"/>
    </source>
</evidence>
<organism evidence="11 12">
    <name type="scientific">Mesobacillus persicus</name>
    <dbReference type="NCBI Taxonomy" id="930146"/>
    <lineage>
        <taxon>Bacteria</taxon>
        <taxon>Bacillati</taxon>
        <taxon>Bacillota</taxon>
        <taxon>Bacilli</taxon>
        <taxon>Bacillales</taxon>
        <taxon>Bacillaceae</taxon>
        <taxon>Mesobacillus</taxon>
    </lineage>
</organism>
<accession>A0A1H8H0U8</accession>
<sequence length="119" mass="12661">MMSFLLIGVGGALGAICRYSLGLFVAGRTKSSFPYGTWIINISGSILLGIVFNLHINGAVADWVMLFVGVGFCGAFTTFSTFGNEIVQLIVANKWKLAVGYVVTSVVVSFLAAWVGFLL</sequence>
<feature type="transmembrane region" description="Helical" evidence="10">
    <location>
        <begin position="38"/>
        <end position="56"/>
    </location>
</feature>
<dbReference type="Proteomes" id="UP000198553">
    <property type="component" value="Unassembled WGS sequence"/>
</dbReference>
<feature type="binding site" evidence="10">
    <location>
        <position position="77"/>
    </location>
    <ligand>
        <name>Na(+)</name>
        <dbReference type="ChEBI" id="CHEBI:29101"/>
        <note>structural</note>
    </ligand>
</feature>
<evidence type="ECO:0000256" key="6">
    <source>
        <dbReference type="ARBA" id="ARBA00023303"/>
    </source>
</evidence>
<comment type="function">
    <text evidence="9 10">Fluoride-specific ion channel. Important for reducing fluoride concentration in the cell, thus reducing its toxicity.</text>
</comment>
<evidence type="ECO:0000256" key="3">
    <source>
        <dbReference type="ARBA" id="ARBA00022692"/>
    </source>
</evidence>
<evidence type="ECO:0000256" key="5">
    <source>
        <dbReference type="ARBA" id="ARBA00023136"/>
    </source>
</evidence>
<evidence type="ECO:0000256" key="4">
    <source>
        <dbReference type="ARBA" id="ARBA00022989"/>
    </source>
</evidence>
<evidence type="ECO:0000256" key="10">
    <source>
        <dbReference type="HAMAP-Rule" id="MF_00454"/>
    </source>
</evidence>
<dbReference type="GO" id="GO:0140114">
    <property type="term" value="P:cellular detoxification of fluoride"/>
    <property type="evidence" value="ECO:0007669"/>
    <property type="project" value="UniProtKB-UniRule"/>
</dbReference>
<evidence type="ECO:0000313" key="11">
    <source>
        <dbReference type="EMBL" id="SEN49650.1"/>
    </source>
</evidence>
<dbReference type="GO" id="GO:0005886">
    <property type="term" value="C:plasma membrane"/>
    <property type="evidence" value="ECO:0007669"/>
    <property type="project" value="UniProtKB-SubCell"/>
</dbReference>
<dbReference type="PANTHER" id="PTHR28259:SF1">
    <property type="entry name" value="FLUORIDE EXPORT PROTEIN 1-RELATED"/>
    <property type="match status" value="1"/>
</dbReference>
<keyword evidence="3 10" id="KW-0812">Transmembrane</keyword>
<dbReference type="GO" id="GO:0046872">
    <property type="term" value="F:metal ion binding"/>
    <property type="evidence" value="ECO:0007669"/>
    <property type="project" value="UniProtKB-KW"/>
</dbReference>
<keyword evidence="6 10" id="KW-0407">Ion channel</keyword>
<proteinExistence type="inferred from homology"/>
<keyword evidence="10" id="KW-0479">Metal-binding</keyword>
<protein>
    <recommendedName>
        <fullName evidence="10">Fluoride-specific ion channel FluC</fullName>
    </recommendedName>
</protein>
<dbReference type="HAMAP" id="MF_00454">
    <property type="entry name" value="FluC"/>
    <property type="match status" value="1"/>
</dbReference>